<gene>
    <name evidence="9" type="ORF">CLV31_12920</name>
</gene>
<dbReference type="SUPFAM" id="SSF48452">
    <property type="entry name" value="TPR-like"/>
    <property type="match status" value="1"/>
</dbReference>
<evidence type="ECO:0000256" key="1">
    <source>
        <dbReference type="ARBA" id="ARBA00004442"/>
    </source>
</evidence>
<keyword evidence="10" id="KW-1185">Reference proteome</keyword>
<dbReference type="Pfam" id="PF07980">
    <property type="entry name" value="SusD_RagB"/>
    <property type="match status" value="1"/>
</dbReference>
<dbReference type="Gene3D" id="1.25.40.390">
    <property type="match status" value="1"/>
</dbReference>
<protein>
    <submittedName>
        <fullName evidence="9">SusD-like starch-binding protein associating with outer membrane</fullName>
    </submittedName>
</protein>
<evidence type="ECO:0000259" key="8">
    <source>
        <dbReference type="Pfam" id="PF14322"/>
    </source>
</evidence>
<dbReference type="EMBL" id="QKTX01000029">
    <property type="protein sequence ID" value="PZV76024.1"/>
    <property type="molecule type" value="Genomic_DNA"/>
</dbReference>
<evidence type="ECO:0000256" key="5">
    <source>
        <dbReference type="ARBA" id="ARBA00023237"/>
    </source>
</evidence>
<feature type="domain" description="RagB/SusD" evidence="7">
    <location>
        <begin position="331"/>
        <end position="407"/>
    </location>
</feature>
<accession>A0A326RIC5</accession>
<evidence type="ECO:0000256" key="3">
    <source>
        <dbReference type="ARBA" id="ARBA00022729"/>
    </source>
</evidence>
<keyword evidence="5" id="KW-0998">Cell outer membrane</keyword>
<feature type="chain" id="PRO_5016346465" evidence="6">
    <location>
        <begin position="25"/>
        <end position="438"/>
    </location>
</feature>
<comment type="similarity">
    <text evidence="2">Belongs to the SusD family.</text>
</comment>
<evidence type="ECO:0000256" key="2">
    <source>
        <dbReference type="ARBA" id="ARBA00006275"/>
    </source>
</evidence>
<keyword evidence="3 6" id="KW-0732">Signal</keyword>
<keyword evidence="4" id="KW-0472">Membrane</keyword>
<evidence type="ECO:0000313" key="10">
    <source>
        <dbReference type="Proteomes" id="UP000248917"/>
    </source>
</evidence>
<dbReference type="GO" id="GO:0009279">
    <property type="term" value="C:cell outer membrane"/>
    <property type="evidence" value="ECO:0007669"/>
    <property type="project" value="UniProtKB-SubCell"/>
</dbReference>
<organism evidence="9 10">
    <name type="scientific">Algoriphagus aquaeductus</name>
    <dbReference type="NCBI Taxonomy" id="475299"/>
    <lineage>
        <taxon>Bacteria</taxon>
        <taxon>Pseudomonadati</taxon>
        <taxon>Bacteroidota</taxon>
        <taxon>Cytophagia</taxon>
        <taxon>Cytophagales</taxon>
        <taxon>Cyclobacteriaceae</taxon>
        <taxon>Algoriphagus</taxon>
    </lineage>
</organism>
<sequence>MKNILPALAWLLLCLMNFSCEGFLDEKPQKSILVPESALEYQAILDNYTRVNISAPLPFIYSDDFWTTEANLLRLSPWHQQAYRWSMNPYSTGEIPEDYFNVYRKIFTANVVLDKLAENPRWSKKDLDDLRGKALFWRAHGYFELAVLFLDHPKSASSEGRRIPARLSSALNAPVGTLNSQQAFELILKDLEAALPLLEPTTQYPTQPSVFAGYGLLSRIHLYLGNYDQAMEYGLKVLEGNFKLMNYSSLNMNLAFPIQNFNAEIILFTTMASISVVAANNTAFIEPNLANSYEAADLRRRLFFSNSAGFLSFKGNYTGRSEVFTGVALDEVLLNLAEAKVRTGSISQGMGYLNQLLRNRIQNFKDLELSDPTLALASVLDHRRKSLVFRGLRWMDLKRFAANDSKVMVLERMSGGEKVTFETRPEHMQVSIPSNEIN</sequence>
<dbReference type="InterPro" id="IPR033985">
    <property type="entry name" value="SusD-like_N"/>
</dbReference>
<dbReference type="Proteomes" id="UP000248917">
    <property type="component" value="Unassembled WGS sequence"/>
</dbReference>
<reference evidence="9 10" key="1">
    <citation type="submission" date="2018-06" db="EMBL/GenBank/DDBJ databases">
        <title>Genomic Encyclopedia of Archaeal and Bacterial Type Strains, Phase II (KMG-II): from individual species to whole genera.</title>
        <authorList>
            <person name="Goeker M."/>
        </authorList>
    </citation>
    <scope>NUCLEOTIDE SEQUENCE [LARGE SCALE GENOMIC DNA]</scope>
    <source>
        <strain evidence="9 10">T4</strain>
    </source>
</reference>
<evidence type="ECO:0000313" key="9">
    <source>
        <dbReference type="EMBL" id="PZV76024.1"/>
    </source>
</evidence>
<evidence type="ECO:0000256" key="4">
    <source>
        <dbReference type="ARBA" id="ARBA00023136"/>
    </source>
</evidence>
<name>A0A326RIC5_9BACT</name>
<comment type="caution">
    <text evidence="9">The sequence shown here is derived from an EMBL/GenBank/DDBJ whole genome shotgun (WGS) entry which is preliminary data.</text>
</comment>
<proteinExistence type="inferred from homology"/>
<evidence type="ECO:0000256" key="6">
    <source>
        <dbReference type="SAM" id="SignalP"/>
    </source>
</evidence>
<dbReference type="InterPro" id="IPR011990">
    <property type="entry name" value="TPR-like_helical_dom_sf"/>
</dbReference>
<evidence type="ECO:0000259" key="7">
    <source>
        <dbReference type="Pfam" id="PF07980"/>
    </source>
</evidence>
<feature type="signal peptide" evidence="6">
    <location>
        <begin position="1"/>
        <end position="24"/>
    </location>
</feature>
<dbReference type="Pfam" id="PF14322">
    <property type="entry name" value="SusD-like_3"/>
    <property type="match status" value="1"/>
</dbReference>
<feature type="domain" description="SusD-like N-terminal" evidence="8">
    <location>
        <begin position="23"/>
        <end position="222"/>
    </location>
</feature>
<dbReference type="AlphaFoldDB" id="A0A326RIC5"/>
<dbReference type="InterPro" id="IPR012944">
    <property type="entry name" value="SusD_RagB_dom"/>
</dbReference>
<dbReference type="RefSeq" id="WP_111395123.1">
    <property type="nucleotide sequence ID" value="NZ_QKTX01000029.1"/>
</dbReference>
<comment type="subcellular location">
    <subcellularLocation>
        <location evidence="1">Cell outer membrane</location>
    </subcellularLocation>
</comment>
<dbReference type="OrthoDB" id="653598at2"/>